<gene>
    <name evidence="1" type="ORF">PCIT_a2760</name>
</gene>
<comment type="caution">
    <text evidence="1">The sequence shown here is derived from an EMBL/GenBank/DDBJ whole genome shotgun (WGS) entry which is preliminary data.</text>
</comment>
<proteinExistence type="predicted"/>
<dbReference type="Proteomes" id="UP000016487">
    <property type="component" value="Unassembled WGS sequence"/>
</dbReference>
<evidence type="ECO:0000313" key="2">
    <source>
        <dbReference type="Proteomes" id="UP000016487"/>
    </source>
</evidence>
<accession>A0AAD4AHV0</accession>
<protein>
    <submittedName>
        <fullName evidence="1">Uncharacterized protein</fullName>
    </submittedName>
</protein>
<name>A0AAD4AHV0_9GAMM</name>
<evidence type="ECO:0000313" key="1">
    <source>
        <dbReference type="EMBL" id="KAF7769850.1"/>
    </source>
</evidence>
<organism evidence="1 2">
    <name type="scientific">Pseudoalteromonas citrea</name>
    <dbReference type="NCBI Taxonomy" id="43655"/>
    <lineage>
        <taxon>Bacteria</taxon>
        <taxon>Pseudomonadati</taxon>
        <taxon>Pseudomonadota</taxon>
        <taxon>Gammaproteobacteria</taxon>
        <taxon>Alteromonadales</taxon>
        <taxon>Pseudoalteromonadaceae</taxon>
        <taxon>Pseudoalteromonas</taxon>
    </lineage>
</organism>
<reference evidence="1" key="1">
    <citation type="journal article" date="2012" name="J. Bacteriol.">
        <title>Genome sequences of type strains of seven species of the marine bacterium Pseudoalteromonas.</title>
        <authorList>
            <person name="Xie B.B."/>
            <person name="Shu Y.L."/>
            <person name="Qin Q.L."/>
            <person name="Rong J.C."/>
            <person name="Zhang X.Y."/>
            <person name="Chen X.L."/>
            <person name="Shi M."/>
            <person name="He H.L."/>
            <person name="Zhou B.C."/>
            <person name="Zhang Y.Z."/>
        </authorList>
    </citation>
    <scope>NUCLEOTIDE SEQUENCE</scope>
    <source>
        <strain evidence="1">DSM 8771</strain>
    </source>
</reference>
<sequence length="40" mass="4627">MFIGIYAKTLLYFKEHSWQSLANNQRNITLGEINVMVGIL</sequence>
<reference evidence="1" key="2">
    <citation type="submission" date="2015-03" db="EMBL/GenBank/DDBJ databases">
        <title>Genome sequence of Pseudoalteromonas citrea.</title>
        <authorList>
            <person name="Xie B.-B."/>
            <person name="Rong J.-C."/>
            <person name="Qin Q.-L."/>
            <person name="Zhang Y.-Z."/>
        </authorList>
    </citation>
    <scope>NUCLEOTIDE SEQUENCE</scope>
    <source>
        <strain evidence="1">DSM 8771</strain>
    </source>
</reference>
<dbReference type="EMBL" id="AHBZ03000021">
    <property type="protein sequence ID" value="KAF7769850.1"/>
    <property type="molecule type" value="Genomic_DNA"/>
</dbReference>
<dbReference type="AlphaFoldDB" id="A0AAD4AHV0"/>